<protein>
    <submittedName>
        <fullName evidence="1">Uncharacterized protein</fullName>
    </submittedName>
</protein>
<reference evidence="1" key="1">
    <citation type="journal article" date="2020" name="bioRxiv">
        <title>Hybrid origin of Populus tomentosa Carr. identified through genome sequencing and phylogenomic analysis.</title>
        <authorList>
            <person name="An X."/>
            <person name="Gao K."/>
            <person name="Chen Z."/>
            <person name="Li J."/>
            <person name="Yang X."/>
            <person name="Yang X."/>
            <person name="Zhou J."/>
            <person name="Guo T."/>
            <person name="Zhao T."/>
            <person name="Huang S."/>
            <person name="Miao D."/>
            <person name="Khan W.U."/>
            <person name="Rao P."/>
            <person name="Ye M."/>
            <person name="Lei B."/>
            <person name="Liao W."/>
            <person name="Wang J."/>
            <person name="Ji L."/>
            <person name="Li Y."/>
            <person name="Guo B."/>
            <person name="Mustafa N.S."/>
            <person name="Li S."/>
            <person name="Yun Q."/>
            <person name="Keller S.R."/>
            <person name="Mao J."/>
            <person name="Zhang R."/>
            <person name="Strauss S.H."/>
        </authorList>
    </citation>
    <scope>NUCLEOTIDE SEQUENCE</scope>
    <source>
        <strain evidence="1">GM15</strain>
        <tissue evidence="1">Leaf</tissue>
    </source>
</reference>
<organism evidence="1 2">
    <name type="scientific">Populus tomentosa</name>
    <name type="common">Chinese white poplar</name>
    <dbReference type="NCBI Taxonomy" id="118781"/>
    <lineage>
        <taxon>Eukaryota</taxon>
        <taxon>Viridiplantae</taxon>
        <taxon>Streptophyta</taxon>
        <taxon>Embryophyta</taxon>
        <taxon>Tracheophyta</taxon>
        <taxon>Spermatophyta</taxon>
        <taxon>Magnoliopsida</taxon>
        <taxon>eudicotyledons</taxon>
        <taxon>Gunneridae</taxon>
        <taxon>Pentapetalae</taxon>
        <taxon>rosids</taxon>
        <taxon>fabids</taxon>
        <taxon>Malpighiales</taxon>
        <taxon>Salicaceae</taxon>
        <taxon>Saliceae</taxon>
        <taxon>Populus</taxon>
    </lineage>
</organism>
<evidence type="ECO:0000313" key="2">
    <source>
        <dbReference type="Proteomes" id="UP000886885"/>
    </source>
</evidence>
<evidence type="ECO:0000313" key="1">
    <source>
        <dbReference type="EMBL" id="KAG6747091.1"/>
    </source>
</evidence>
<comment type="caution">
    <text evidence="1">The sequence shown here is derived from an EMBL/GenBank/DDBJ whole genome shotgun (WGS) entry which is preliminary data.</text>
</comment>
<gene>
    <name evidence="1" type="ORF">POTOM_049470</name>
</gene>
<proteinExistence type="predicted"/>
<dbReference type="EMBL" id="JAAWWB010000029">
    <property type="protein sequence ID" value="KAG6747091.1"/>
    <property type="molecule type" value="Genomic_DNA"/>
</dbReference>
<name>A0A8X7YAD5_POPTO</name>
<keyword evidence="2" id="KW-1185">Reference proteome</keyword>
<dbReference type="AlphaFoldDB" id="A0A8X7YAD5"/>
<accession>A0A8X7YAD5</accession>
<sequence>MGLCCCAAKNDNYKLQVRDWIIEGQDSLTDPGESMIDKGQEYNLYSSSARAGRSAQIELVILPPSNIRD</sequence>
<dbReference type="Proteomes" id="UP000886885">
    <property type="component" value="Chromosome 15A"/>
</dbReference>